<dbReference type="Proteomes" id="UP000612233">
    <property type="component" value="Unassembled WGS sequence"/>
</dbReference>
<accession>A0A927BCH0</accession>
<dbReference type="EMBL" id="JACXAD010000006">
    <property type="protein sequence ID" value="MBD2767579.1"/>
    <property type="molecule type" value="Genomic_DNA"/>
</dbReference>
<sequence>MEIIIRKSYLFWSGEAYKYGGFGQIIDKYFSASDADILIKKLTIHFLRNINPKIKDYIFSNNNYTKDIALLKEVSAFFRQEFQLDFENDFWYPPAQLINKFWNYQIFFPFPFYSIIEKVDDIFYINELNNKFWSQSEISAIKNSDWDFTILCLGLTGPVKQIYNDIETAKKDGTKKMLYHLIREDHQLFNKLTDLKKHKFINEWHNETEYYTEILPNNLSSRKTDEIIEKIKETINIEDIFETKEISFEEAKSFEDIM</sequence>
<evidence type="ECO:0000313" key="1">
    <source>
        <dbReference type="EMBL" id="MBD2767579.1"/>
    </source>
</evidence>
<gene>
    <name evidence="1" type="ORF">IC235_06705</name>
</gene>
<evidence type="ECO:0000313" key="2">
    <source>
        <dbReference type="Proteomes" id="UP000612233"/>
    </source>
</evidence>
<name>A0A927BCH0_9BACT</name>
<reference evidence="1" key="1">
    <citation type="submission" date="2020-09" db="EMBL/GenBank/DDBJ databases">
        <authorList>
            <person name="Kim M.K."/>
        </authorList>
    </citation>
    <scope>NUCLEOTIDE SEQUENCE</scope>
    <source>
        <strain evidence="1">BT664</strain>
    </source>
</reference>
<organism evidence="1 2">
    <name type="scientific">Hymenobacter montanus</name>
    <dbReference type="NCBI Taxonomy" id="2771359"/>
    <lineage>
        <taxon>Bacteria</taxon>
        <taxon>Pseudomonadati</taxon>
        <taxon>Bacteroidota</taxon>
        <taxon>Cytophagia</taxon>
        <taxon>Cytophagales</taxon>
        <taxon>Hymenobacteraceae</taxon>
        <taxon>Hymenobacter</taxon>
    </lineage>
</organism>
<proteinExistence type="predicted"/>
<protein>
    <submittedName>
        <fullName evidence="1">Uncharacterized protein</fullName>
    </submittedName>
</protein>
<keyword evidence="2" id="KW-1185">Reference proteome</keyword>
<dbReference type="AlphaFoldDB" id="A0A927BCH0"/>
<comment type="caution">
    <text evidence="1">The sequence shown here is derived from an EMBL/GenBank/DDBJ whole genome shotgun (WGS) entry which is preliminary data.</text>
</comment>